<evidence type="ECO:0000313" key="2">
    <source>
        <dbReference type="Proteomes" id="UP000828941"/>
    </source>
</evidence>
<sequence length="69" mass="7182">MAHLSSSAAHILMAVMVVALVCVTKIVAQDPDIAPTPPLEAGAGFALHVSWVALFGSSLLVSFMAFMLQ</sequence>
<proteinExistence type="predicted"/>
<comment type="caution">
    <text evidence="1">The sequence shown here is derived from an EMBL/GenBank/DDBJ whole genome shotgun (WGS) entry which is preliminary data.</text>
</comment>
<gene>
    <name evidence="1" type="ORF">L6164_009414</name>
</gene>
<reference evidence="1 2" key="1">
    <citation type="journal article" date="2022" name="DNA Res.">
        <title>Chromosomal-level genome assembly of the orchid tree Bauhinia variegata (Leguminosae; Cercidoideae) supports the allotetraploid origin hypothesis of Bauhinia.</title>
        <authorList>
            <person name="Zhong Y."/>
            <person name="Chen Y."/>
            <person name="Zheng D."/>
            <person name="Pang J."/>
            <person name="Liu Y."/>
            <person name="Luo S."/>
            <person name="Meng S."/>
            <person name="Qian L."/>
            <person name="Wei D."/>
            <person name="Dai S."/>
            <person name="Zhou R."/>
        </authorList>
    </citation>
    <scope>NUCLEOTIDE SEQUENCE [LARGE SCALE GENOMIC DNA]</scope>
    <source>
        <strain evidence="1">BV-YZ2020</strain>
    </source>
</reference>
<accession>A0ACB9PJN5</accession>
<protein>
    <submittedName>
        <fullName evidence="1">Uncharacterized protein</fullName>
    </submittedName>
</protein>
<evidence type="ECO:0000313" key="1">
    <source>
        <dbReference type="EMBL" id="KAI4348727.1"/>
    </source>
</evidence>
<organism evidence="1 2">
    <name type="scientific">Bauhinia variegata</name>
    <name type="common">Purple orchid tree</name>
    <name type="synonym">Phanera variegata</name>
    <dbReference type="NCBI Taxonomy" id="167791"/>
    <lineage>
        <taxon>Eukaryota</taxon>
        <taxon>Viridiplantae</taxon>
        <taxon>Streptophyta</taxon>
        <taxon>Embryophyta</taxon>
        <taxon>Tracheophyta</taxon>
        <taxon>Spermatophyta</taxon>
        <taxon>Magnoliopsida</taxon>
        <taxon>eudicotyledons</taxon>
        <taxon>Gunneridae</taxon>
        <taxon>Pentapetalae</taxon>
        <taxon>rosids</taxon>
        <taxon>fabids</taxon>
        <taxon>Fabales</taxon>
        <taxon>Fabaceae</taxon>
        <taxon>Cercidoideae</taxon>
        <taxon>Cercideae</taxon>
        <taxon>Bauhiniinae</taxon>
        <taxon>Bauhinia</taxon>
    </lineage>
</organism>
<dbReference type="Proteomes" id="UP000828941">
    <property type="component" value="Chromosome 4"/>
</dbReference>
<dbReference type="EMBL" id="CM039429">
    <property type="protein sequence ID" value="KAI4348727.1"/>
    <property type="molecule type" value="Genomic_DNA"/>
</dbReference>
<keyword evidence="2" id="KW-1185">Reference proteome</keyword>
<name>A0ACB9PJN5_BAUVA</name>